<evidence type="ECO:0000259" key="1">
    <source>
        <dbReference type="PROSITE" id="PS50206"/>
    </source>
</evidence>
<evidence type="ECO:0000313" key="2">
    <source>
        <dbReference type="EMBL" id="MCJ2182655.1"/>
    </source>
</evidence>
<evidence type="ECO:0000313" key="3">
    <source>
        <dbReference type="Proteomes" id="UP001162881"/>
    </source>
</evidence>
<sequence length="183" mass="20106">MQHDARPVAGVFDGVFDAGGYRTARYRAPVDRDPAPARRIAQDQALRLVPGRDALFIDVLPVESGWRDPQNGVWRLAEPHGSIPGALWHPETGRGAPDPRLWAALREAVARVRAQHPDWPVVLFCRADCWMGWNAARRLANEGVTQVYWYGEGIDGWHAAGHVLSPVSPVLVRPQGAAAGSEK</sequence>
<comment type="caution">
    <text evidence="2">The sequence shown here is derived from an EMBL/GenBank/DDBJ whole genome shotgun (WGS) entry which is preliminary data.</text>
</comment>
<proteinExistence type="predicted"/>
<accession>A0ABT0BCQ2</accession>
<name>A0ABT0BCQ2_9SPHN</name>
<dbReference type="CDD" id="cd00158">
    <property type="entry name" value="RHOD"/>
    <property type="match status" value="1"/>
</dbReference>
<dbReference type="Gene3D" id="3.40.250.10">
    <property type="entry name" value="Rhodanese-like domain"/>
    <property type="match status" value="1"/>
</dbReference>
<protein>
    <submittedName>
        <fullName evidence="2">Rhodanese</fullName>
    </submittedName>
</protein>
<dbReference type="Pfam" id="PF00581">
    <property type="entry name" value="Rhodanese"/>
    <property type="match status" value="1"/>
</dbReference>
<dbReference type="SUPFAM" id="SSF52821">
    <property type="entry name" value="Rhodanese/Cell cycle control phosphatase"/>
    <property type="match status" value="1"/>
</dbReference>
<dbReference type="InterPro" id="IPR001763">
    <property type="entry name" value="Rhodanese-like_dom"/>
</dbReference>
<dbReference type="NCBIfam" id="TIGR03865">
    <property type="entry name" value="PQQ_CXXCW"/>
    <property type="match status" value="1"/>
</dbReference>
<keyword evidence="3" id="KW-1185">Reference proteome</keyword>
<dbReference type="Proteomes" id="UP001162881">
    <property type="component" value="Unassembled WGS sequence"/>
</dbReference>
<dbReference type="InterPro" id="IPR036873">
    <property type="entry name" value="Rhodanese-like_dom_sf"/>
</dbReference>
<dbReference type="PROSITE" id="PS50206">
    <property type="entry name" value="RHODANESE_3"/>
    <property type="match status" value="1"/>
</dbReference>
<reference evidence="2" key="1">
    <citation type="submission" date="2022-03" db="EMBL/GenBank/DDBJ databases">
        <title>Identification of a novel bacterium isolated from mangrove sediments.</title>
        <authorList>
            <person name="Pan X."/>
        </authorList>
    </citation>
    <scope>NUCLEOTIDE SEQUENCE</scope>
    <source>
        <strain evidence="2">B1949</strain>
    </source>
</reference>
<feature type="domain" description="Rhodanese" evidence="1">
    <location>
        <begin position="81"/>
        <end position="166"/>
    </location>
</feature>
<dbReference type="EMBL" id="JALHLF010000022">
    <property type="protein sequence ID" value="MCJ2182655.1"/>
    <property type="molecule type" value="Genomic_DNA"/>
</dbReference>
<gene>
    <name evidence="2" type="ORF">MTR62_08115</name>
</gene>
<dbReference type="InterPro" id="IPR022376">
    <property type="entry name" value="PQQ_CXXCW"/>
</dbReference>
<organism evidence="2 3">
    <name type="scientific">Novosphingobium organovorum</name>
    <dbReference type="NCBI Taxonomy" id="2930092"/>
    <lineage>
        <taxon>Bacteria</taxon>
        <taxon>Pseudomonadati</taxon>
        <taxon>Pseudomonadota</taxon>
        <taxon>Alphaproteobacteria</taxon>
        <taxon>Sphingomonadales</taxon>
        <taxon>Sphingomonadaceae</taxon>
        <taxon>Novosphingobium</taxon>
    </lineage>
</organism>